<accession>A0A8J5RYP6</accession>
<dbReference type="Proteomes" id="UP000729402">
    <property type="component" value="Unassembled WGS sequence"/>
</dbReference>
<reference evidence="2" key="1">
    <citation type="journal article" date="2021" name="bioRxiv">
        <title>Whole Genome Assembly and Annotation of Northern Wild Rice, Zizania palustris L., Supports a Whole Genome Duplication in the Zizania Genus.</title>
        <authorList>
            <person name="Haas M."/>
            <person name="Kono T."/>
            <person name="Macchietto M."/>
            <person name="Millas R."/>
            <person name="McGilp L."/>
            <person name="Shao M."/>
            <person name="Duquette J."/>
            <person name="Hirsch C.N."/>
            <person name="Kimball J."/>
        </authorList>
    </citation>
    <scope>NUCLEOTIDE SEQUENCE</scope>
    <source>
        <tissue evidence="2">Fresh leaf tissue</tissue>
    </source>
</reference>
<name>A0A8J5RYP6_ZIZPA</name>
<feature type="region of interest" description="Disordered" evidence="1">
    <location>
        <begin position="26"/>
        <end position="108"/>
    </location>
</feature>
<protein>
    <submittedName>
        <fullName evidence="2">Uncharacterized protein</fullName>
    </submittedName>
</protein>
<organism evidence="2 3">
    <name type="scientific">Zizania palustris</name>
    <name type="common">Northern wild rice</name>
    <dbReference type="NCBI Taxonomy" id="103762"/>
    <lineage>
        <taxon>Eukaryota</taxon>
        <taxon>Viridiplantae</taxon>
        <taxon>Streptophyta</taxon>
        <taxon>Embryophyta</taxon>
        <taxon>Tracheophyta</taxon>
        <taxon>Spermatophyta</taxon>
        <taxon>Magnoliopsida</taxon>
        <taxon>Liliopsida</taxon>
        <taxon>Poales</taxon>
        <taxon>Poaceae</taxon>
        <taxon>BOP clade</taxon>
        <taxon>Oryzoideae</taxon>
        <taxon>Oryzeae</taxon>
        <taxon>Zizaniinae</taxon>
        <taxon>Zizania</taxon>
    </lineage>
</organism>
<evidence type="ECO:0000313" key="2">
    <source>
        <dbReference type="EMBL" id="KAG8063011.1"/>
    </source>
</evidence>
<dbReference type="AlphaFoldDB" id="A0A8J5RYP6"/>
<reference evidence="2" key="2">
    <citation type="submission" date="2021-02" db="EMBL/GenBank/DDBJ databases">
        <authorList>
            <person name="Kimball J.A."/>
            <person name="Haas M.W."/>
            <person name="Macchietto M."/>
            <person name="Kono T."/>
            <person name="Duquette J."/>
            <person name="Shao M."/>
        </authorList>
    </citation>
    <scope>NUCLEOTIDE SEQUENCE</scope>
    <source>
        <tissue evidence="2">Fresh leaf tissue</tissue>
    </source>
</reference>
<comment type="caution">
    <text evidence="2">The sequence shown here is derived from an EMBL/GenBank/DDBJ whole genome shotgun (WGS) entry which is preliminary data.</text>
</comment>
<feature type="compositionally biased region" description="Pro residues" evidence="1">
    <location>
        <begin position="60"/>
        <end position="70"/>
    </location>
</feature>
<sequence>MKKPILGLHGYDLGGLELQFKSAGTHTLLNPQPSHVAASDAVAAHQTPPPPSHTTAAGLPTPPPLPPPVSPLGTRCLRRSRVHSSATSDVVAAPPLDPPPSSSTESTVVPSHAAAPSLLTSLPPLHALHMLDPPLPPLRRIRCRRPSATAPLPIRGQEQKEKAAYTSCAMSKKD</sequence>
<evidence type="ECO:0000313" key="3">
    <source>
        <dbReference type="Proteomes" id="UP000729402"/>
    </source>
</evidence>
<proteinExistence type="predicted"/>
<evidence type="ECO:0000256" key="1">
    <source>
        <dbReference type="SAM" id="MobiDB-lite"/>
    </source>
</evidence>
<keyword evidence="3" id="KW-1185">Reference proteome</keyword>
<feature type="compositionally biased region" description="Low complexity" evidence="1">
    <location>
        <begin position="34"/>
        <end position="45"/>
    </location>
</feature>
<gene>
    <name evidence="2" type="ORF">GUJ93_ZPchr0003g16677</name>
</gene>
<feature type="region of interest" description="Disordered" evidence="1">
    <location>
        <begin position="148"/>
        <end position="174"/>
    </location>
</feature>
<dbReference type="EMBL" id="JAAALK010000286">
    <property type="protein sequence ID" value="KAG8063011.1"/>
    <property type="molecule type" value="Genomic_DNA"/>
</dbReference>